<dbReference type="NCBIfam" id="NF038402">
    <property type="entry name" value="TroA_like"/>
    <property type="match status" value="1"/>
</dbReference>
<dbReference type="AlphaFoldDB" id="A0A8J6N9E3"/>
<evidence type="ECO:0000259" key="2">
    <source>
        <dbReference type="PROSITE" id="PS50983"/>
    </source>
</evidence>
<dbReference type="Pfam" id="PF01497">
    <property type="entry name" value="Peripla_BP_2"/>
    <property type="match status" value="1"/>
</dbReference>
<dbReference type="EMBL" id="JACNLK010000007">
    <property type="protein sequence ID" value="MBC8207619.1"/>
    <property type="molecule type" value="Genomic_DNA"/>
</dbReference>
<evidence type="ECO:0000313" key="4">
    <source>
        <dbReference type="Proteomes" id="UP000599024"/>
    </source>
</evidence>
<proteinExistence type="predicted"/>
<sequence>MIKRILFFLCLLAVFFPCTLVLSASREMIDPIGRNLIVPASPARVVSLAPSLTELVYSLGREELLVGATLYSTFPEAARALPRVGSYVRLDLERIVALKPDLCLAVKDGNPRHVIERIESLGIPVFVVDPISIDEIMTTIVALGDLLGACPAAEALAADMAARIDAVGAQVAEAAHRPALFFQVDAAPLISAGEDTFTGRLIRMAGGENLAAGGIPYPRYNWEDILRLAPEVVVITSMAGGHNPEDLIAEWQKWPQIPAVRSGRIHVVEADFFNRPTERLVQGLEVLAALIHPELFADESGHQLIIGGDLP</sequence>
<dbReference type="GO" id="GO:0071281">
    <property type="term" value="P:cellular response to iron ion"/>
    <property type="evidence" value="ECO:0007669"/>
    <property type="project" value="TreeGrafter"/>
</dbReference>
<accession>A0A8J6N9E3</accession>
<dbReference type="CDD" id="cd01144">
    <property type="entry name" value="BtuF"/>
    <property type="match status" value="1"/>
</dbReference>
<dbReference type="PROSITE" id="PS50983">
    <property type="entry name" value="FE_B12_PBP"/>
    <property type="match status" value="1"/>
</dbReference>
<dbReference type="PANTHER" id="PTHR30535">
    <property type="entry name" value="VITAMIN B12-BINDING PROTEIN"/>
    <property type="match status" value="1"/>
</dbReference>
<dbReference type="SUPFAM" id="SSF53807">
    <property type="entry name" value="Helical backbone' metal receptor"/>
    <property type="match status" value="1"/>
</dbReference>
<dbReference type="Proteomes" id="UP000599024">
    <property type="component" value="Unassembled WGS sequence"/>
</dbReference>
<dbReference type="InterPro" id="IPR002491">
    <property type="entry name" value="ABC_transptr_periplasmic_BD"/>
</dbReference>
<dbReference type="Gene3D" id="3.40.50.1980">
    <property type="entry name" value="Nitrogenase molybdenum iron protein domain"/>
    <property type="match status" value="2"/>
</dbReference>
<comment type="caution">
    <text evidence="3">The sequence shown here is derived from an EMBL/GenBank/DDBJ whole genome shotgun (WGS) entry which is preliminary data.</text>
</comment>
<dbReference type="InterPro" id="IPR054828">
    <property type="entry name" value="Vit_B12_bind_prot"/>
</dbReference>
<dbReference type="PANTHER" id="PTHR30535:SF34">
    <property type="entry name" value="MOLYBDATE-BINDING PROTEIN MOLA"/>
    <property type="match status" value="1"/>
</dbReference>
<evidence type="ECO:0000256" key="1">
    <source>
        <dbReference type="ARBA" id="ARBA00022729"/>
    </source>
</evidence>
<dbReference type="InterPro" id="IPR050902">
    <property type="entry name" value="ABC_Transporter_SBP"/>
</dbReference>
<reference evidence="3 4" key="1">
    <citation type="submission" date="2020-08" db="EMBL/GenBank/DDBJ databases">
        <title>Bridging the membrane lipid divide: bacteria of the FCB group superphylum have the potential to synthesize archaeal ether lipids.</title>
        <authorList>
            <person name="Villanueva L."/>
            <person name="Von Meijenfeldt F.A.B."/>
            <person name="Westbye A.B."/>
            <person name="Yadav S."/>
            <person name="Hopmans E.C."/>
            <person name="Dutilh B.E."/>
            <person name="Sinninghe Damste J.S."/>
        </authorList>
    </citation>
    <scope>NUCLEOTIDE SEQUENCE [LARGE SCALE GENOMIC DNA]</scope>
    <source>
        <strain evidence="3">NIOZ-UU81</strain>
    </source>
</reference>
<keyword evidence="1" id="KW-0732">Signal</keyword>
<name>A0A8J6N9E3_9BACT</name>
<gene>
    <name evidence="3" type="ORF">H8E79_00410</name>
</gene>
<evidence type="ECO:0000313" key="3">
    <source>
        <dbReference type="EMBL" id="MBC8207619.1"/>
    </source>
</evidence>
<protein>
    <submittedName>
        <fullName evidence="3">Cobalamin-binding protein</fullName>
    </submittedName>
</protein>
<feature type="domain" description="Fe/B12 periplasmic-binding" evidence="2">
    <location>
        <begin position="44"/>
        <end position="295"/>
    </location>
</feature>
<organism evidence="3 4">
    <name type="scientific">Candidatus Desulfatifera sulfidica</name>
    <dbReference type="NCBI Taxonomy" id="2841691"/>
    <lineage>
        <taxon>Bacteria</taxon>
        <taxon>Pseudomonadati</taxon>
        <taxon>Thermodesulfobacteriota</taxon>
        <taxon>Desulfobulbia</taxon>
        <taxon>Desulfobulbales</taxon>
        <taxon>Desulfobulbaceae</taxon>
        <taxon>Candidatus Desulfatifera</taxon>
    </lineage>
</organism>